<dbReference type="Pfam" id="PF05721">
    <property type="entry name" value="PhyH"/>
    <property type="match status" value="1"/>
</dbReference>
<name>A0A517ZWX7_9PLAN</name>
<evidence type="ECO:0000313" key="2">
    <source>
        <dbReference type="Proteomes" id="UP000319383"/>
    </source>
</evidence>
<dbReference type="PANTHER" id="PTHR20883">
    <property type="entry name" value="PHYTANOYL-COA DIOXYGENASE DOMAIN CONTAINING 1"/>
    <property type="match status" value="1"/>
</dbReference>
<organism evidence="1 2">
    <name type="scientific">Symmachiella dynata</name>
    <dbReference type="NCBI Taxonomy" id="2527995"/>
    <lineage>
        <taxon>Bacteria</taxon>
        <taxon>Pseudomonadati</taxon>
        <taxon>Planctomycetota</taxon>
        <taxon>Planctomycetia</taxon>
        <taxon>Planctomycetales</taxon>
        <taxon>Planctomycetaceae</taxon>
        <taxon>Symmachiella</taxon>
    </lineage>
</organism>
<protein>
    <submittedName>
        <fullName evidence="1">Phytanoyl-CoA dioxygenase (PhyH)</fullName>
    </submittedName>
</protein>
<dbReference type="KEGG" id="sdyn:Mal52_54880"/>
<dbReference type="InterPro" id="IPR008775">
    <property type="entry name" value="Phytyl_CoA_dOase-like"/>
</dbReference>
<proteinExistence type="predicted"/>
<reference evidence="1 2" key="1">
    <citation type="submission" date="2019-02" db="EMBL/GenBank/DDBJ databases">
        <title>Deep-cultivation of Planctomycetes and their phenomic and genomic characterization uncovers novel biology.</title>
        <authorList>
            <person name="Wiegand S."/>
            <person name="Jogler M."/>
            <person name="Boedeker C."/>
            <person name="Pinto D."/>
            <person name="Vollmers J."/>
            <person name="Rivas-Marin E."/>
            <person name="Kohn T."/>
            <person name="Peeters S.H."/>
            <person name="Heuer A."/>
            <person name="Rast P."/>
            <person name="Oberbeckmann S."/>
            <person name="Bunk B."/>
            <person name="Jeske O."/>
            <person name="Meyerdierks A."/>
            <person name="Storesund J.E."/>
            <person name="Kallscheuer N."/>
            <person name="Luecker S."/>
            <person name="Lage O.M."/>
            <person name="Pohl T."/>
            <person name="Merkel B.J."/>
            <person name="Hornburger P."/>
            <person name="Mueller R.-W."/>
            <person name="Bruemmer F."/>
            <person name="Labrenz M."/>
            <person name="Spormann A.M."/>
            <person name="Op den Camp H."/>
            <person name="Overmann J."/>
            <person name="Amann R."/>
            <person name="Jetten M.S.M."/>
            <person name="Mascher T."/>
            <person name="Medema M.H."/>
            <person name="Devos D.P."/>
            <person name="Kaster A.-K."/>
            <person name="Ovreas L."/>
            <person name="Rohde M."/>
            <person name="Galperin M.Y."/>
            <person name="Jogler C."/>
        </authorList>
    </citation>
    <scope>NUCLEOTIDE SEQUENCE [LARGE SCALE GENOMIC DNA]</scope>
    <source>
        <strain evidence="1 2">Mal52</strain>
    </source>
</reference>
<dbReference type="EMBL" id="CP036276">
    <property type="protein sequence ID" value="QDU46960.1"/>
    <property type="molecule type" value="Genomic_DNA"/>
</dbReference>
<dbReference type="RefSeq" id="WP_145379533.1">
    <property type="nucleotide sequence ID" value="NZ_CP036276.1"/>
</dbReference>
<keyword evidence="1" id="KW-0223">Dioxygenase</keyword>
<keyword evidence="1" id="KW-0560">Oxidoreductase</keyword>
<dbReference type="Proteomes" id="UP000319383">
    <property type="component" value="Chromosome"/>
</dbReference>
<dbReference type="Gene3D" id="2.60.120.620">
    <property type="entry name" value="q2cbj1_9rhob like domain"/>
    <property type="match status" value="1"/>
</dbReference>
<sequence length="271" mass="30151">MPTEISSPSKRSSPLLPDCFSADEIEQFHRDGFIIVPGMGHASTVETMLSVTRTHLEQPIEPVELEADVHYPGAPPSRSAAGGRTVRRLLMAHARHPVFTQWICSPGVAGRLSQLLAAPVVMPLTHHNCIMTKQPQYSSQTHWHQDIRFWSFEQPNLVSLWLALGNETPENGCLSVIPGTHAMQFAPDRFDEGCFLDPTQPQNQELIDRRVDVKLSPGDVLFFHSRTFHAAGNNTTDESKFSVVFTFRPTENRPLPGTRSAALAELMLPVI</sequence>
<dbReference type="GO" id="GO:0005506">
    <property type="term" value="F:iron ion binding"/>
    <property type="evidence" value="ECO:0007669"/>
    <property type="project" value="UniProtKB-ARBA"/>
</dbReference>
<accession>A0A517ZWX7</accession>
<gene>
    <name evidence="1" type="ORF">Mal52_54880</name>
</gene>
<dbReference type="GO" id="GO:0016706">
    <property type="term" value="F:2-oxoglutarate-dependent dioxygenase activity"/>
    <property type="evidence" value="ECO:0007669"/>
    <property type="project" value="UniProtKB-ARBA"/>
</dbReference>
<evidence type="ECO:0000313" key="1">
    <source>
        <dbReference type="EMBL" id="QDU46960.1"/>
    </source>
</evidence>
<dbReference type="SUPFAM" id="SSF51197">
    <property type="entry name" value="Clavaminate synthase-like"/>
    <property type="match status" value="1"/>
</dbReference>
<keyword evidence="2" id="KW-1185">Reference proteome</keyword>
<dbReference type="PANTHER" id="PTHR20883:SF51">
    <property type="entry name" value="PHYTANOYL-COA HYDROXYLASE"/>
    <property type="match status" value="1"/>
</dbReference>
<dbReference type="AlphaFoldDB" id="A0A517ZWX7"/>